<name>A0AAV4XXJ2_CAEEX</name>
<dbReference type="EMBL" id="BPLR01001090">
    <property type="protein sequence ID" value="GIY99861.1"/>
    <property type="molecule type" value="Genomic_DNA"/>
</dbReference>
<dbReference type="AlphaFoldDB" id="A0AAV4XXJ2"/>
<proteinExistence type="predicted"/>
<dbReference type="Proteomes" id="UP001054945">
    <property type="component" value="Unassembled WGS sequence"/>
</dbReference>
<protein>
    <submittedName>
        <fullName evidence="1">Uncharacterized protein</fullName>
    </submittedName>
</protein>
<comment type="caution">
    <text evidence="1">The sequence shown here is derived from an EMBL/GenBank/DDBJ whole genome shotgun (WGS) entry which is preliminary data.</text>
</comment>
<keyword evidence="2" id="KW-1185">Reference proteome</keyword>
<evidence type="ECO:0000313" key="1">
    <source>
        <dbReference type="EMBL" id="GIY99861.1"/>
    </source>
</evidence>
<reference evidence="1 2" key="1">
    <citation type="submission" date="2021-06" db="EMBL/GenBank/DDBJ databases">
        <title>Caerostris extrusa draft genome.</title>
        <authorList>
            <person name="Kono N."/>
            <person name="Arakawa K."/>
        </authorList>
    </citation>
    <scope>NUCLEOTIDE SEQUENCE [LARGE SCALE GENOMIC DNA]</scope>
</reference>
<evidence type="ECO:0000313" key="2">
    <source>
        <dbReference type="Proteomes" id="UP001054945"/>
    </source>
</evidence>
<sequence>MTQRPEAIHQLMNDVAQQPHPKNDHNPRLSHRAHVLPEQTLALRPHTWVALLINQKVTSSRHKMICVSICECIKLKKKEKQCQGLNKVVIAPLNEHFVLISGDKAERL</sequence>
<gene>
    <name evidence="1" type="ORF">CEXT_669601</name>
</gene>
<organism evidence="1 2">
    <name type="scientific">Caerostris extrusa</name>
    <name type="common">Bark spider</name>
    <name type="synonym">Caerostris bankana</name>
    <dbReference type="NCBI Taxonomy" id="172846"/>
    <lineage>
        <taxon>Eukaryota</taxon>
        <taxon>Metazoa</taxon>
        <taxon>Ecdysozoa</taxon>
        <taxon>Arthropoda</taxon>
        <taxon>Chelicerata</taxon>
        <taxon>Arachnida</taxon>
        <taxon>Araneae</taxon>
        <taxon>Araneomorphae</taxon>
        <taxon>Entelegynae</taxon>
        <taxon>Araneoidea</taxon>
        <taxon>Araneidae</taxon>
        <taxon>Caerostris</taxon>
    </lineage>
</organism>
<accession>A0AAV4XXJ2</accession>